<comment type="caution">
    <text evidence="1">The sequence shown here is derived from an EMBL/GenBank/DDBJ whole genome shotgun (WGS) entry which is preliminary data.</text>
</comment>
<name>A0AAD9LD07_9STRA</name>
<dbReference type="Proteomes" id="UP001259832">
    <property type="component" value="Unassembled WGS sequence"/>
</dbReference>
<evidence type="ECO:0000313" key="2">
    <source>
        <dbReference type="Proteomes" id="UP001259832"/>
    </source>
</evidence>
<reference evidence="1" key="1">
    <citation type="submission" date="2023-08" db="EMBL/GenBank/DDBJ databases">
        <title>Reference Genome Resource for the Citrus Pathogen Phytophthora citrophthora.</title>
        <authorList>
            <person name="Moller H."/>
            <person name="Coetzee B."/>
            <person name="Rose L.J."/>
            <person name="Van Niekerk J.M."/>
        </authorList>
    </citation>
    <scope>NUCLEOTIDE SEQUENCE</scope>
    <source>
        <strain evidence="1">STE-U-9442</strain>
    </source>
</reference>
<sequence>MLSIEDIVRYRDFKKLCINFAKATKLRIMDVSIRALRNSMIQTMGTQDCVPKDLRTIFVSLKDMCKAKSKKKKKRGLVELDDIQVWLIPPTNGAVGQVRGHGHEATLPGRLGADPVALRRHLEGSCSAI</sequence>
<dbReference type="AlphaFoldDB" id="A0AAD9LD07"/>
<dbReference type="EMBL" id="JASMQC010000036">
    <property type="protein sequence ID" value="KAK1931042.1"/>
    <property type="molecule type" value="Genomic_DNA"/>
</dbReference>
<protein>
    <submittedName>
        <fullName evidence="1">Uncharacterized protein</fullName>
    </submittedName>
</protein>
<accession>A0AAD9LD07</accession>
<gene>
    <name evidence="1" type="ORF">P3T76_013631</name>
</gene>
<evidence type="ECO:0000313" key="1">
    <source>
        <dbReference type="EMBL" id="KAK1931042.1"/>
    </source>
</evidence>
<proteinExistence type="predicted"/>
<organism evidence="1 2">
    <name type="scientific">Phytophthora citrophthora</name>
    <dbReference type="NCBI Taxonomy" id="4793"/>
    <lineage>
        <taxon>Eukaryota</taxon>
        <taxon>Sar</taxon>
        <taxon>Stramenopiles</taxon>
        <taxon>Oomycota</taxon>
        <taxon>Peronosporomycetes</taxon>
        <taxon>Peronosporales</taxon>
        <taxon>Peronosporaceae</taxon>
        <taxon>Phytophthora</taxon>
    </lineage>
</organism>
<keyword evidence="2" id="KW-1185">Reference proteome</keyword>